<gene>
    <name evidence="3" type="ORF">JK360_33050</name>
</gene>
<dbReference type="InterPro" id="IPR007210">
    <property type="entry name" value="ABC_Gly_betaine_transp_sub-bd"/>
</dbReference>
<protein>
    <submittedName>
        <fullName evidence="3">ABC transporter substrate-binding protein</fullName>
    </submittedName>
</protein>
<dbReference type="Gene3D" id="3.40.190.120">
    <property type="entry name" value="Osmoprotection protein (prox), domain 2"/>
    <property type="match status" value="1"/>
</dbReference>
<dbReference type="EMBL" id="JAERRI010000025">
    <property type="protein sequence ID" value="MBL1094086.1"/>
    <property type="molecule type" value="Genomic_DNA"/>
</dbReference>
<sequence length="353" mass="36974">MASTRSNTARTARTARTERTGGTGGTGGGVRRAHAVRTAVVAGTVLAVAAGLAACGGPTLEEKGGGEGKGGKGGQRGELVIGSAGFTESKVLAEIYSRLLQDAGYRTRVQTLANRELYEPALEKGQIDVVPEYASTLAEFLNAKKNGSKAKPVASADIGKTVTALKELAGPRGLKVLPAGRATDQNAFAVSKEFAAQHKLSTLSDLGKSKQKITLASGEECETRVFCKPGLEKTYGIDITGLDPKGVGTPQAKQAVKDGTDQLVLTTTTDATLDSFGLVLLKDDKRLQNADNVLPVVNAESAGDKRIESALAKLNRTLTTEDLINLNRKVDAERLKPADVAQSYVESKGLVRK</sequence>
<dbReference type="SUPFAM" id="SSF53850">
    <property type="entry name" value="Periplasmic binding protein-like II"/>
    <property type="match status" value="1"/>
</dbReference>
<dbReference type="CDD" id="cd13606">
    <property type="entry name" value="PBP2_ProX_like"/>
    <property type="match status" value="1"/>
</dbReference>
<feature type="region of interest" description="Disordered" evidence="1">
    <location>
        <begin position="1"/>
        <end position="31"/>
    </location>
</feature>
<organism evidence="3 4">
    <name type="scientific">Streptomyces siderophoricus</name>
    <dbReference type="NCBI Taxonomy" id="2802281"/>
    <lineage>
        <taxon>Bacteria</taxon>
        <taxon>Bacillati</taxon>
        <taxon>Actinomycetota</taxon>
        <taxon>Actinomycetes</taxon>
        <taxon>Kitasatosporales</taxon>
        <taxon>Streptomycetaceae</taxon>
        <taxon>Streptomyces</taxon>
    </lineage>
</organism>
<feature type="compositionally biased region" description="Gly residues" evidence="1">
    <location>
        <begin position="21"/>
        <end position="30"/>
    </location>
</feature>
<feature type="domain" description="ABC-type glycine betaine transport system substrate-binding" evidence="2">
    <location>
        <begin position="78"/>
        <end position="346"/>
    </location>
</feature>
<reference evidence="3 4" key="1">
    <citation type="submission" date="2021-01" db="EMBL/GenBank/DDBJ databases">
        <title>WGS of actinomycetes isolated from Thailand.</title>
        <authorList>
            <person name="Thawai C."/>
        </authorList>
    </citation>
    <scope>NUCLEOTIDE SEQUENCE [LARGE SCALE GENOMIC DNA]</scope>
    <source>
        <strain evidence="3 4">CH9-7</strain>
    </source>
</reference>
<keyword evidence="4" id="KW-1185">Reference proteome</keyword>
<evidence type="ECO:0000313" key="4">
    <source>
        <dbReference type="Proteomes" id="UP000629371"/>
    </source>
</evidence>
<dbReference type="Pfam" id="PF04069">
    <property type="entry name" value="OpuAC"/>
    <property type="match status" value="1"/>
</dbReference>
<accession>A0ABS1N1Z1</accession>
<comment type="caution">
    <text evidence="3">The sequence shown here is derived from an EMBL/GenBank/DDBJ whole genome shotgun (WGS) entry which is preliminary data.</text>
</comment>
<evidence type="ECO:0000259" key="2">
    <source>
        <dbReference type="Pfam" id="PF04069"/>
    </source>
</evidence>
<dbReference type="Gene3D" id="3.40.190.10">
    <property type="entry name" value="Periplasmic binding protein-like II"/>
    <property type="match status" value="1"/>
</dbReference>
<evidence type="ECO:0000256" key="1">
    <source>
        <dbReference type="SAM" id="MobiDB-lite"/>
    </source>
</evidence>
<dbReference type="Proteomes" id="UP000629371">
    <property type="component" value="Unassembled WGS sequence"/>
</dbReference>
<proteinExistence type="predicted"/>
<name>A0ABS1N1Z1_9ACTN</name>
<evidence type="ECO:0000313" key="3">
    <source>
        <dbReference type="EMBL" id="MBL1094086.1"/>
    </source>
</evidence>